<proteinExistence type="predicted"/>
<dbReference type="RefSeq" id="WP_120060734.1">
    <property type="nucleotide sequence ID" value="NZ_QYRP01000002.1"/>
</dbReference>
<sequence>MVRYKTDHKAETRQRIIEQAGRRLKRDGVDRSGIVSLMADAGLTNGAFYAHFSSKDDLIATVVADQLQRQRERNWSGELDRASFECFVRDYLSPAHRDHPEEGCPSAALLDDIARSGDAVRQSYTVGMLAMSDDVAKLLAEPDPIRARSVALSVFASMAGTLQVARAISDDQLSRDLLDQGIANVLLLLDRSAPD</sequence>
<gene>
    <name evidence="6" type="ORF">D4739_11415</name>
</gene>
<comment type="caution">
    <text evidence="6">The sequence shown here is derived from an EMBL/GenBank/DDBJ whole genome shotgun (WGS) entry which is preliminary data.</text>
</comment>
<dbReference type="InterPro" id="IPR009057">
    <property type="entry name" value="Homeodomain-like_sf"/>
</dbReference>
<organism evidence="6 7">
    <name type="scientific">Nocardioides cavernaquae</name>
    <dbReference type="NCBI Taxonomy" id="2321396"/>
    <lineage>
        <taxon>Bacteria</taxon>
        <taxon>Bacillati</taxon>
        <taxon>Actinomycetota</taxon>
        <taxon>Actinomycetes</taxon>
        <taxon>Propionibacteriales</taxon>
        <taxon>Nocardioidaceae</taxon>
        <taxon>Nocardioides</taxon>
    </lineage>
</organism>
<feature type="DNA-binding region" description="H-T-H motif" evidence="4">
    <location>
        <begin position="33"/>
        <end position="52"/>
    </location>
</feature>
<feature type="domain" description="HTH tetR-type" evidence="5">
    <location>
        <begin position="10"/>
        <end position="70"/>
    </location>
</feature>
<dbReference type="InterPro" id="IPR001647">
    <property type="entry name" value="HTH_TetR"/>
</dbReference>
<evidence type="ECO:0000256" key="1">
    <source>
        <dbReference type="ARBA" id="ARBA00023015"/>
    </source>
</evidence>
<evidence type="ECO:0000313" key="7">
    <source>
        <dbReference type="Proteomes" id="UP000276542"/>
    </source>
</evidence>
<dbReference type="EMBL" id="QYRP01000002">
    <property type="protein sequence ID" value="RJS46763.1"/>
    <property type="molecule type" value="Genomic_DNA"/>
</dbReference>
<dbReference type="OrthoDB" id="7252896at2"/>
<dbReference type="InterPro" id="IPR036271">
    <property type="entry name" value="Tet_transcr_reg_TetR-rel_C_sf"/>
</dbReference>
<dbReference type="Gene3D" id="1.10.357.10">
    <property type="entry name" value="Tetracycline Repressor, domain 2"/>
    <property type="match status" value="1"/>
</dbReference>
<evidence type="ECO:0000259" key="5">
    <source>
        <dbReference type="PROSITE" id="PS50977"/>
    </source>
</evidence>
<keyword evidence="2 4" id="KW-0238">DNA-binding</keyword>
<dbReference type="PRINTS" id="PR00455">
    <property type="entry name" value="HTHTETR"/>
</dbReference>
<dbReference type="PROSITE" id="PS50977">
    <property type="entry name" value="HTH_TETR_2"/>
    <property type="match status" value="1"/>
</dbReference>
<reference evidence="7" key="1">
    <citation type="submission" date="2018-09" db="EMBL/GenBank/DDBJ databases">
        <authorList>
            <person name="Zhu H."/>
        </authorList>
    </citation>
    <scope>NUCLEOTIDE SEQUENCE [LARGE SCALE GENOMIC DNA]</scope>
    <source>
        <strain evidence="7">K1W22B-1</strain>
    </source>
</reference>
<evidence type="ECO:0000256" key="3">
    <source>
        <dbReference type="ARBA" id="ARBA00023163"/>
    </source>
</evidence>
<dbReference type="SUPFAM" id="SSF48498">
    <property type="entry name" value="Tetracyclin repressor-like, C-terminal domain"/>
    <property type="match status" value="1"/>
</dbReference>
<name>A0A3A5H7X7_9ACTN</name>
<keyword evidence="3" id="KW-0804">Transcription</keyword>
<dbReference type="Proteomes" id="UP000276542">
    <property type="component" value="Unassembled WGS sequence"/>
</dbReference>
<dbReference type="PANTHER" id="PTHR47506:SF7">
    <property type="entry name" value="TRANSCRIPTIONAL REGULATORY PROTEIN"/>
    <property type="match status" value="1"/>
</dbReference>
<dbReference type="AlphaFoldDB" id="A0A3A5H7X7"/>
<evidence type="ECO:0000256" key="4">
    <source>
        <dbReference type="PROSITE-ProRule" id="PRU00335"/>
    </source>
</evidence>
<dbReference type="Pfam" id="PF00440">
    <property type="entry name" value="TetR_N"/>
    <property type="match status" value="1"/>
</dbReference>
<evidence type="ECO:0000256" key="2">
    <source>
        <dbReference type="ARBA" id="ARBA00023125"/>
    </source>
</evidence>
<accession>A0A3A5H7X7</accession>
<dbReference type="GO" id="GO:0003677">
    <property type="term" value="F:DNA binding"/>
    <property type="evidence" value="ECO:0007669"/>
    <property type="project" value="UniProtKB-UniRule"/>
</dbReference>
<keyword evidence="7" id="KW-1185">Reference proteome</keyword>
<protein>
    <submittedName>
        <fullName evidence="6">TetR/AcrR family transcriptional regulator</fullName>
    </submittedName>
</protein>
<dbReference type="Gene3D" id="1.10.10.60">
    <property type="entry name" value="Homeodomain-like"/>
    <property type="match status" value="1"/>
</dbReference>
<dbReference type="PANTHER" id="PTHR47506">
    <property type="entry name" value="TRANSCRIPTIONAL REGULATORY PROTEIN"/>
    <property type="match status" value="1"/>
</dbReference>
<dbReference type="SUPFAM" id="SSF46689">
    <property type="entry name" value="Homeodomain-like"/>
    <property type="match status" value="1"/>
</dbReference>
<keyword evidence="1" id="KW-0805">Transcription regulation</keyword>
<evidence type="ECO:0000313" key="6">
    <source>
        <dbReference type="EMBL" id="RJS46763.1"/>
    </source>
</evidence>